<dbReference type="PANTHER" id="PTHR35586:SF1">
    <property type="entry name" value="SLL1691 PROTEIN"/>
    <property type="match status" value="1"/>
</dbReference>
<protein>
    <recommendedName>
        <fullName evidence="3">DUF4351 domain-containing protein</fullName>
    </recommendedName>
</protein>
<gene>
    <name evidence="1" type="ORF">EHV23_02150</name>
</gene>
<accession>A0A426FQX2</accession>
<comment type="caution">
    <text evidence="1">The sequence shown here is derived from an EMBL/GenBank/DDBJ whole genome shotgun (WGS) entry which is preliminary data.</text>
</comment>
<evidence type="ECO:0000313" key="1">
    <source>
        <dbReference type="EMBL" id="RRN45078.1"/>
    </source>
</evidence>
<proteinExistence type="predicted"/>
<reference evidence="1 2" key="1">
    <citation type="submission" date="2018-11" db="EMBL/GenBank/DDBJ databases">
        <title>Genome sequencing of Lautropia sp. KCOM 2505 (= ChDC F240).</title>
        <authorList>
            <person name="Kook J.-K."/>
            <person name="Park S.-N."/>
            <person name="Lim Y.K."/>
        </authorList>
    </citation>
    <scope>NUCLEOTIDE SEQUENCE [LARGE SCALE GENOMIC DNA]</scope>
    <source>
        <strain evidence="1 2">KCOM 2505</strain>
    </source>
</reference>
<dbReference type="RefSeq" id="WP_125094509.1">
    <property type="nucleotide sequence ID" value="NZ_RRUE01000001.1"/>
</dbReference>
<sequence>MSNSPAPPPRRRRINHDQNFKDLVLDFPQAALAFFLPQERITLDDDLIITPIRQETTRRRLRHRTLLLDVPLKVVWRDGSRPPLVVLFEFESRTSRFDPHRLHEYVAREARMEKTLRALAVVIFLHRGKISSSMTLAGDHLPGLTFSWVTWQLGAMDARDQADSPNIIARLTSVCMKRPADALSRVHVYGRAVRGLLTLTFDPGLHRKHLDFLEDYLSLDADEWRLFEQLYDMESKHMGAFRERWLEEGRRQGIAQGIEQGVAQGFAQGEQRLLARLLARKFGPLDDATENRLRNASTDEINRWTDQILIARTLDEVFRLQ</sequence>
<dbReference type="OrthoDB" id="932587at2"/>
<dbReference type="EMBL" id="RRUE01000001">
    <property type="protein sequence ID" value="RRN45078.1"/>
    <property type="molecule type" value="Genomic_DNA"/>
</dbReference>
<evidence type="ECO:0008006" key="3">
    <source>
        <dbReference type="Google" id="ProtNLM"/>
    </source>
</evidence>
<dbReference type="Proteomes" id="UP000270261">
    <property type="component" value="Unassembled WGS sequence"/>
</dbReference>
<organism evidence="1 2">
    <name type="scientific">Lautropia dentalis</name>
    <dbReference type="NCBI Taxonomy" id="2490857"/>
    <lineage>
        <taxon>Bacteria</taxon>
        <taxon>Pseudomonadati</taxon>
        <taxon>Pseudomonadota</taxon>
        <taxon>Betaproteobacteria</taxon>
        <taxon>Burkholderiales</taxon>
        <taxon>Burkholderiaceae</taxon>
        <taxon>Lautropia</taxon>
    </lineage>
</organism>
<keyword evidence="2" id="KW-1185">Reference proteome</keyword>
<evidence type="ECO:0000313" key="2">
    <source>
        <dbReference type="Proteomes" id="UP000270261"/>
    </source>
</evidence>
<name>A0A426FQX2_9BURK</name>
<dbReference type="AlphaFoldDB" id="A0A426FQX2"/>
<dbReference type="PANTHER" id="PTHR35586">
    <property type="entry name" value="SLL1691 PROTEIN"/>
    <property type="match status" value="1"/>
</dbReference>